<dbReference type="AlphaFoldDB" id="A0AAV9JP83"/>
<accession>A0AAV9JP83</accession>
<evidence type="ECO:0000313" key="2">
    <source>
        <dbReference type="EMBL" id="KAK4547178.1"/>
    </source>
</evidence>
<feature type="compositionally biased region" description="Basic and acidic residues" evidence="1">
    <location>
        <begin position="416"/>
        <end position="440"/>
    </location>
</feature>
<evidence type="ECO:0000313" key="3">
    <source>
        <dbReference type="Proteomes" id="UP001324427"/>
    </source>
</evidence>
<proteinExistence type="predicted"/>
<dbReference type="SUPFAM" id="SSF50978">
    <property type="entry name" value="WD40 repeat-like"/>
    <property type="match status" value="1"/>
</dbReference>
<feature type="region of interest" description="Disordered" evidence="1">
    <location>
        <begin position="381"/>
        <end position="477"/>
    </location>
</feature>
<gene>
    <name evidence="2" type="ORF">LTR36_001399</name>
</gene>
<keyword evidence="3" id="KW-1185">Reference proteome</keyword>
<protein>
    <recommendedName>
        <fullName evidence="4">WD40 repeat-like protein</fullName>
    </recommendedName>
</protein>
<dbReference type="InterPro" id="IPR036322">
    <property type="entry name" value="WD40_repeat_dom_sf"/>
</dbReference>
<reference evidence="2 3" key="1">
    <citation type="submission" date="2021-11" db="EMBL/GenBank/DDBJ databases">
        <title>Black yeast isolated from Biological Soil Crust.</title>
        <authorList>
            <person name="Kurbessoian T."/>
        </authorList>
    </citation>
    <scope>NUCLEOTIDE SEQUENCE [LARGE SCALE GENOMIC DNA]</scope>
    <source>
        <strain evidence="2 3">CCFEE 5522</strain>
    </source>
</reference>
<feature type="compositionally biased region" description="Polar residues" evidence="1">
    <location>
        <begin position="559"/>
        <end position="570"/>
    </location>
</feature>
<comment type="caution">
    <text evidence="2">The sequence shown here is derived from an EMBL/GenBank/DDBJ whole genome shotgun (WGS) entry which is preliminary data.</text>
</comment>
<sequence>MPPIPAGKHVLITTPSRVYAWDDALHVIFESSKGGIVAATEVDNGVLAVASKHIVVLHDTKRAQERSWGLNNGDYNDDEIRHLAYTQRCLFLTTTLTNGIQRYSVERATLLSPAQTHHHSPPVAFAVSPTGQLMVSASDNPPTVYIKSLEHNEEHNDNTSILIEPRASETAVCVVAFHPERANIFLLGFEDGTLAAYDGEMANRKVPKDALVNPETGNDGEIARFTNLHRTTATGGISSRAASITGAAFLHGSTSRAVSVGNDGRCRLVDCDGDGTILRTWHAKAPLTSISVLAPAENGSSPRQKVGHEPPYSLPVLAIGRADGKIRLYDSLGIFVAQKTVSEAGEKIISVEWVDGPSPRPNGGVRATVLPSSIPNLAISRAGGKGSRIPNVAGSKSGGRRSSMPGGLGLPPALRRRPDASDKRKPSARADRRFTIHPDEAQEGTVRYTPSSPQRGGSVVPLDRSHDLFSPATSRRARISSRTFQIAATTPARGAPTRQVLSSARQGLAKQRAWHPGNVLEREATWPTDSVQDENVWHTEGRYDGSTEDDDTRCRPSRHSTAQSEVFTPSSVHVRELFPRTSSMSPHRKRTRKPPKHERALQQVTGNTLARQAKETKAAAGGQTQDPRCFDCAATAARVTTLEDEVGRLRGEVLAMKAALRRSGVPLPPSAGVAR</sequence>
<dbReference type="Gene3D" id="2.130.10.10">
    <property type="entry name" value="YVTN repeat-like/Quinoprotein amine dehydrogenase"/>
    <property type="match status" value="2"/>
</dbReference>
<evidence type="ECO:0000256" key="1">
    <source>
        <dbReference type="SAM" id="MobiDB-lite"/>
    </source>
</evidence>
<feature type="compositionally biased region" description="Basic and acidic residues" evidence="1">
    <location>
        <begin position="536"/>
        <end position="545"/>
    </location>
</feature>
<feature type="compositionally biased region" description="Basic residues" evidence="1">
    <location>
        <begin position="586"/>
        <end position="596"/>
    </location>
</feature>
<dbReference type="InterPro" id="IPR015943">
    <property type="entry name" value="WD40/YVTN_repeat-like_dom_sf"/>
</dbReference>
<dbReference type="EMBL" id="JAVFHQ010000012">
    <property type="protein sequence ID" value="KAK4547178.1"/>
    <property type="molecule type" value="Genomic_DNA"/>
</dbReference>
<dbReference type="Proteomes" id="UP001324427">
    <property type="component" value="Unassembled WGS sequence"/>
</dbReference>
<organism evidence="2 3">
    <name type="scientific">Oleoguttula mirabilis</name>
    <dbReference type="NCBI Taxonomy" id="1507867"/>
    <lineage>
        <taxon>Eukaryota</taxon>
        <taxon>Fungi</taxon>
        <taxon>Dikarya</taxon>
        <taxon>Ascomycota</taxon>
        <taxon>Pezizomycotina</taxon>
        <taxon>Dothideomycetes</taxon>
        <taxon>Dothideomycetidae</taxon>
        <taxon>Mycosphaerellales</taxon>
        <taxon>Teratosphaeriaceae</taxon>
        <taxon>Oleoguttula</taxon>
    </lineage>
</organism>
<name>A0AAV9JP83_9PEZI</name>
<evidence type="ECO:0008006" key="4">
    <source>
        <dbReference type="Google" id="ProtNLM"/>
    </source>
</evidence>
<feature type="region of interest" description="Disordered" evidence="1">
    <location>
        <begin position="582"/>
        <end position="626"/>
    </location>
</feature>
<dbReference type="InterPro" id="IPR001680">
    <property type="entry name" value="WD40_rpt"/>
</dbReference>
<dbReference type="SMART" id="SM00320">
    <property type="entry name" value="WD40"/>
    <property type="match status" value="3"/>
</dbReference>
<feature type="region of interest" description="Disordered" evidence="1">
    <location>
        <begin position="536"/>
        <end position="570"/>
    </location>
</feature>